<dbReference type="Proteomes" id="UP001223586">
    <property type="component" value="Unassembled WGS sequence"/>
</dbReference>
<evidence type="ECO:0000259" key="1">
    <source>
        <dbReference type="Pfam" id="PF14690"/>
    </source>
</evidence>
<sequence>MKNLLKRLDSRLEVVSVVDKSDRVEFVAFLSSSSASCPQCGKRTFKRHSTYMRKISDLPLEARQVIIYVKSHKWFCQNNKCKRRVFTERLPWIAPHRRRTQRMEDALRAVVFSTNAVQAEKVCRTLGMSISHDSLLRLVYRTPLPKKESPFRWN</sequence>
<comment type="caution">
    <text evidence="2">The sequence shown here is derived from an EMBL/GenBank/DDBJ whole genome shotgun (WGS) entry which is preliminary data.</text>
</comment>
<evidence type="ECO:0000313" key="2">
    <source>
        <dbReference type="EMBL" id="MDQ0178221.1"/>
    </source>
</evidence>
<evidence type="ECO:0000313" key="3">
    <source>
        <dbReference type="Proteomes" id="UP001223586"/>
    </source>
</evidence>
<proteinExistence type="predicted"/>
<dbReference type="InterPro" id="IPR047951">
    <property type="entry name" value="Transpos_ISL3"/>
</dbReference>
<reference evidence="2 3" key="1">
    <citation type="submission" date="2023-07" db="EMBL/GenBank/DDBJ databases">
        <title>Genomic Encyclopedia of Type Strains, Phase IV (KMG-IV): sequencing the most valuable type-strain genomes for metagenomic binning, comparative biology and taxonomic classification.</title>
        <authorList>
            <person name="Goeker M."/>
        </authorList>
    </citation>
    <scope>NUCLEOTIDE SEQUENCE [LARGE SCALE GENOMIC DNA]</scope>
    <source>
        <strain evidence="2 3">DSM 23837</strain>
    </source>
</reference>
<feature type="domain" description="Transposase IS204/IS1001/IS1096/IS1165 zinc-finger" evidence="1">
    <location>
        <begin position="35"/>
        <end position="78"/>
    </location>
</feature>
<dbReference type="PANTHER" id="PTHR33498">
    <property type="entry name" value="TRANSPOSASE FOR INSERTION SEQUENCE ELEMENT IS1557"/>
    <property type="match status" value="1"/>
</dbReference>
<dbReference type="Pfam" id="PF14690">
    <property type="entry name" value="Zn_ribbon_ISL3"/>
    <property type="match status" value="1"/>
</dbReference>
<dbReference type="RefSeq" id="WP_370875730.1">
    <property type="nucleotide sequence ID" value="NZ_JAUSTT010000036.1"/>
</dbReference>
<name>A0ABT9WY49_9BACI</name>
<accession>A0ABT9WY49</accession>
<gene>
    <name evidence="2" type="ORF">J2S08_004124</name>
</gene>
<dbReference type="InterPro" id="IPR029261">
    <property type="entry name" value="Transposase_Znf"/>
</dbReference>
<organism evidence="2 3">
    <name type="scientific">Bacillus chungangensis</name>
    <dbReference type="NCBI Taxonomy" id="587633"/>
    <lineage>
        <taxon>Bacteria</taxon>
        <taxon>Bacillati</taxon>
        <taxon>Bacillota</taxon>
        <taxon>Bacilli</taxon>
        <taxon>Bacillales</taxon>
        <taxon>Bacillaceae</taxon>
        <taxon>Bacillus</taxon>
    </lineage>
</organism>
<dbReference type="PANTHER" id="PTHR33498:SF1">
    <property type="entry name" value="TRANSPOSASE FOR INSERTION SEQUENCE ELEMENT IS1557"/>
    <property type="match status" value="1"/>
</dbReference>
<protein>
    <submittedName>
        <fullName evidence="2">Transposase</fullName>
    </submittedName>
</protein>
<keyword evidence="3" id="KW-1185">Reference proteome</keyword>
<dbReference type="EMBL" id="JAUSTT010000036">
    <property type="protein sequence ID" value="MDQ0178221.1"/>
    <property type="molecule type" value="Genomic_DNA"/>
</dbReference>